<dbReference type="GO" id="GO:0042910">
    <property type="term" value="F:xenobiotic transmembrane transporter activity"/>
    <property type="evidence" value="ECO:0007669"/>
    <property type="project" value="InterPro"/>
</dbReference>
<feature type="transmembrane region" description="Helical" evidence="6">
    <location>
        <begin position="293"/>
        <end position="316"/>
    </location>
</feature>
<feature type="transmembrane region" description="Helical" evidence="6">
    <location>
        <begin position="355"/>
        <end position="377"/>
    </location>
</feature>
<dbReference type="GO" id="GO:0016020">
    <property type="term" value="C:membrane"/>
    <property type="evidence" value="ECO:0007669"/>
    <property type="project" value="UniProtKB-SubCell"/>
</dbReference>
<dbReference type="CDD" id="cd13132">
    <property type="entry name" value="MATE_eukaryotic"/>
    <property type="match status" value="1"/>
</dbReference>
<evidence type="ECO:0000256" key="7">
    <source>
        <dbReference type="SAM" id="MobiDB-lite"/>
    </source>
</evidence>
<dbReference type="InterPro" id="IPR045069">
    <property type="entry name" value="MATE_euk"/>
</dbReference>
<keyword evidence="9" id="KW-1185">Reference proteome</keyword>
<feature type="transmembrane region" description="Helical" evidence="6">
    <location>
        <begin position="612"/>
        <end position="632"/>
    </location>
</feature>
<comment type="subcellular location">
    <subcellularLocation>
        <location evidence="1">Membrane</location>
        <topology evidence="1">Multi-pass membrane protein</topology>
    </subcellularLocation>
</comment>
<reference evidence="8 9" key="1">
    <citation type="submission" date="2018-04" db="EMBL/GenBank/DDBJ databases">
        <title>WGS assembly of Panicum hallii var. hallii HAL2.</title>
        <authorList>
            <person name="Lovell J."/>
            <person name="Jenkins J."/>
            <person name="Lowry D."/>
            <person name="Mamidi S."/>
            <person name="Sreedasyam A."/>
            <person name="Weng X."/>
            <person name="Barry K."/>
            <person name="Bonette J."/>
            <person name="Campitelli B."/>
            <person name="Daum C."/>
            <person name="Gordon S."/>
            <person name="Gould B."/>
            <person name="Lipzen A."/>
            <person name="MacQueen A."/>
            <person name="Palacio-Mejia J."/>
            <person name="Plott C."/>
            <person name="Shakirov E."/>
            <person name="Shu S."/>
            <person name="Yoshinaga Y."/>
            <person name="Zane M."/>
            <person name="Rokhsar D."/>
            <person name="Grimwood J."/>
            <person name="Schmutz J."/>
            <person name="Juenger T."/>
        </authorList>
    </citation>
    <scope>NUCLEOTIDE SEQUENCE [LARGE SCALE GENOMIC DNA]</scope>
    <source>
        <strain evidence="9">cv. HAL2</strain>
    </source>
</reference>
<dbReference type="AlphaFoldDB" id="A0A2T7C499"/>
<dbReference type="OrthoDB" id="2126698at2759"/>
<evidence type="ECO:0000313" key="9">
    <source>
        <dbReference type="Proteomes" id="UP000244336"/>
    </source>
</evidence>
<gene>
    <name evidence="8" type="ORF">GQ55_9G175300</name>
</gene>
<feature type="transmembrane region" description="Helical" evidence="6">
    <location>
        <begin position="581"/>
        <end position="605"/>
    </location>
</feature>
<dbReference type="Pfam" id="PF01554">
    <property type="entry name" value="MatE"/>
    <property type="match status" value="2"/>
</dbReference>
<organism evidence="8 9">
    <name type="scientific">Panicum hallii var. hallii</name>
    <dbReference type="NCBI Taxonomy" id="1504633"/>
    <lineage>
        <taxon>Eukaryota</taxon>
        <taxon>Viridiplantae</taxon>
        <taxon>Streptophyta</taxon>
        <taxon>Embryophyta</taxon>
        <taxon>Tracheophyta</taxon>
        <taxon>Spermatophyta</taxon>
        <taxon>Magnoliopsida</taxon>
        <taxon>Liliopsida</taxon>
        <taxon>Poales</taxon>
        <taxon>Poaceae</taxon>
        <taxon>PACMAD clade</taxon>
        <taxon>Panicoideae</taxon>
        <taxon>Panicodae</taxon>
        <taxon>Paniceae</taxon>
        <taxon>Panicinae</taxon>
        <taxon>Panicum</taxon>
        <taxon>Panicum sect. Panicum</taxon>
    </lineage>
</organism>
<protein>
    <recommendedName>
        <fullName evidence="6">Protein DETOXIFICATION</fullName>
    </recommendedName>
    <alternativeName>
        <fullName evidence="6">Multidrug and toxic compound extrusion protein</fullName>
    </alternativeName>
</protein>
<feature type="transmembrane region" description="Helical" evidence="6">
    <location>
        <begin position="552"/>
        <end position="575"/>
    </location>
</feature>
<feature type="transmembrane region" description="Helical" evidence="6">
    <location>
        <begin position="209"/>
        <end position="227"/>
    </location>
</feature>
<comment type="similarity">
    <text evidence="2 6">Belongs to the multi antimicrobial extrusion (MATE) (TC 2.A.66.1) family.</text>
</comment>
<feature type="transmembrane region" description="Helical" evidence="6">
    <location>
        <begin position="438"/>
        <end position="459"/>
    </location>
</feature>
<accession>A0A2T7C499</accession>
<dbReference type="Gramene" id="PUZ38164">
    <property type="protein sequence ID" value="PUZ38164"/>
    <property type="gene ID" value="GQ55_9G175300"/>
</dbReference>
<proteinExistence type="inferred from homology"/>
<feature type="transmembrane region" description="Helical" evidence="6">
    <location>
        <begin position="383"/>
        <end position="408"/>
    </location>
</feature>
<dbReference type="EMBL" id="CM009757">
    <property type="protein sequence ID" value="PUZ38164.1"/>
    <property type="molecule type" value="Genomic_DNA"/>
</dbReference>
<dbReference type="PANTHER" id="PTHR11206">
    <property type="entry name" value="MULTIDRUG RESISTANCE PROTEIN"/>
    <property type="match status" value="1"/>
</dbReference>
<feature type="region of interest" description="Disordered" evidence="7">
    <location>
        <begin position="1"/>
        <end position="181"/>
    </location>
</feature>
<feature type="compositionally biased region" description="Low complexity" evidence="7">
    <location>
        <begin position="83"/>
        <end position="92"/>
    </location>
</feature>
<evidence type="ECO:0000256" key="4">
    <source>
        <dbReference type="ARBA" id="ARBA00022989"/>
    </source>
</evidence>
<evidence type="ECO:0000256" key="5">
    <source>
        <dbReference type="ARBA" id="ARBA00023136"/>
    </source>
</evidence>
<evidence type="ECO:0000256" key="1">
    <source>
        <dbReference type="ARBA" id="ARBA00004141"/>
    </source>
</evidence>
<feature type="transmembrane region" description="Helical" evidence="6">
    <location>
        <begin position="506"/>
        <end position="531"/>
    </location>
</feature>
<keyword evidence="5 6" id="KW-0472">Membrane</keyword>
<dbReference type="STRING" id="1504633.A0A2T7C499"/>
<feature type="transmembrane region" description="Helical" evidence="6">
    <location>
        <begin position="247"/>
        <end position="272"/>
    </location>
</feature>
<dbReference type="GO" id="GO:1990961">
    <property type="term" value="P:xenobiotic detoxification by transmembrane export across the plasma membrane"/>
    <property type="evidence" value="ECO:0007669"/>
    <property type="project" value="InterPro"/>
</dbReference>
<keyword evidence="4 6" id="KW-1133">Transmembrane helix</keyword>
<keyword evidence="3 6" id="KW-0812">Transmembrane</keyword>
<feature type="compositionally biased region" description="Low complexity" evidence="7">
    <location>
        <begin position="163"/>
        <end position="181"/>
    </location>
</feature>
<evidence type="ECO:0000256" key="2">
    <source>
        <dbReference type="ARBA" id="ARBA00010199"/>
    </source>
</evidence>
<dbReference type="NCBIfam" id="TIGR00797">
    <property type="entry name" value="matE"/>
    <property type="match status" value="1"/>
</dbReference>
<dbReference type="GO" id="GO:0015297">
    <property type="term" value="F:antiporter activity"/>
    <property type="evidence" value="ECO:0007669"/>
    <property type="project" value="InterPro"/>
</dbReference>
<feature type="compositionally biased region" description="Low complexity" evidence="7">
    <location>
        <begin position="137"/>
        <end position="151"/>
    </location>
</feature>
<evidence type="ECO:0000256" key="6">
    <source>
        <dbReference type="RuleBase" id="RU004914"/>
    </source>
</evidence>
<feature type="compositionally biased region" description="Basic residues" evidence="7">
    <location>
        <begin position="69"/>
        <end position="82"/>
    </location>
</feature>
<name>A0A2T7C499_9POAL</name>
<evidence type="ECO:0000313" key="8">
    <source>
        <dbReference type="EMBL" id="PUZ38164.1"/>
    </source>
</evidence>
<dbReference type="Proteomes" id="UP000244336">
    <property type="component" value="Chromosome 9"/>
</dbReference>
<dbReference type="InterPro" id="IPR002528">
    <property type="entry name" value="MATE_fam"/>
</dbReference>
<feature type="transmembrane region" description="Helical" evidence="6">
    <location>
        <begin position="322"/>
        <end position="343"/>
    </location>
</feature>
<feature type="transmembrane region" description="Helical" evidence="6">
    <location>
        <begin position="466"/>
        <end position="486"/>
    </location>
</feature>
<evidence type="ECO:0000256" key="3">
    <source>
        <dbReference type="ARBA" id="ARBA00022692"/>
    </source>
</evidence>
<sequence>MLHAPPAAAPLRSKTIGSCRCQQHEAEQQPDLALNSYADAATATHHWHFRQPEREVAASANQTPIPPRSRPKRKTKTHHRSFHPPSSSSSSRGARRQSLYGPRAPVPADRPTAGLEIDYHHSSEHLPPPSTHEPPARARTAAAPGSRSAMGSGAGGSKLESPLLGPAAASRGGSGHGEAASGELEGILSDASLPWRRRMAAATLVEMRLLVRLAAPAVVVYMINYLMSMSTQIFSGHLGTLELAAASLGNTGIQVFAYGLMLGMGSAVETLCGQAYGAHKYDMLGVYLQRSTVLLMATGVPLAVVYAFSRPILVLLGESPEIAGAAAVFVYGLIPQIFAYAANFPIQKFMQAQSIMAPSAYISAATLAVHLVLSYLVVYQFGLGLLGASLMLSISWWVIVVAQFVYIVTSRRCRLTWTGFSWQAFSGLPSFFKLSLASAVMLCLETWYFQILVLIAGLLKDPELALASLSVCMTFSGWVFMISVGFNAAASVRVSNELGAGNPKSAAFSVVVVTVLSFILSVLISVVILLCRDYISYIFTEGEDVSQAVSQLTPLLALTLILNGIQPVLSGVAVGCGWQAFVAYVNVGCYYIVGIPLGCLLGFYFDLGAAGIWSGMIGGTLMQTLILVWVTFRTNWDKEVEEAQKRLNKWEEKSPQLLD</sequence>